<proteinExistence type="predicted"/>
<name>A0A1Z5I955_9LACO</name>
<dbReference type="Proteomes" id="UP000198374">
    <property type="component" value="Unassembled WGS sequence"/>
</dbReference>
<protein>
    <submittedName>
        <fullName evidence="1">Uncharacterized protein</fullName>
    </submittedName>
</protein>
<reference evidence="1 2" key="1">
    <citation type="submission" date="2015-11" db="EMBL/GenBank/DDBJ databases">
        <title>Draft genome sequences of new species of the genus Lactobacillus isolated from orchardgrass silage.</title>
        <authorList>
            <person name="Tohno M."/>
            <person name="Tanizawa Y."/>
            <person name="Arita M."/>
        </authorList>
    </citation>
    <scope>NUCLEOTIDE SEQUENCE [LARGE SCALE GENOMIC DNA]</scope>
    <source>
        <strain evidence="1 2">IWT30</strain>
    </source>
</reference>
<dbReference type="RefSeq" id="WP_143443062.1">
    <property type="nucleotide sequence ID" value="NZ_BCMF01000001.1"/>
</dbReference>
<sequence>MTPRISKRHTAVALIIVCLSAVFGLSLLTRGRNLQSGELLPRTHQMLNKHVTVHFVTPRGHRLRTYYWSTSHASGYGSDVTDIFNSDIIEAGSGVNDHIPLDYSFDQTDLRNIKALKNVRLGDSVNLIVVKLPHNERPSGLQRLYKWLVGE</sequence>
<organism evidence="1 2">
    <name type="scientific">Secundilactobacillus mixtipabuli</name>
    <dbReference type="NCBI Taxonomy" id="1435342"/>
    <lineage>
        <taxon>Bacteria</taxon>
        <taxon>Bacillati</taxon>
        <taxon>Bacillota</taxon>
        <taxon>Bacilli</taxon>
        <taxon>Lactobacillales</taxon>
        <taxon>Lactobacillaceae</taxon>
        <taxon>Secundilactobacillus</taxon>
    </lineage>
</organism>
<dbReference type="AlphaFoldDB" id="A0A1Z5I955"/>
<gene>
    <name evidence="1" type="ORF">IWT30_00141</name>
</gene>
<dbReference type="EMBL" id="BCMF01000001">
    <property type="protein sequence ID" value="GAW98198.1"/>
    <property type="molecule type" value="Genomic_DNA"/>
</dbReference>
<evidence type="ECO:0000313" key="1">
    <source>
        <dbReference type="EMBL" id="GAW98198.1"/>
    </source>
</evidence>
<dbReference type="OrthoDB" id="2322556at2"/>
<evidence type="ECO:0000313" key="2">
    <source>
        <dbReference type="Proteomes" id="UP000198374"/>
    </source>
</evidence>
<accession>A0A1Z5I955</accession>
<keyword evidence="2" id="KW-1185">Reference proteome</keyword>
<comment type="caution">
    <text evidence="1">The sequence shown here is derived from an EMBL/GenBank/DDBJ whole genome shotgun (WGS) entry which is preliminary data.</text>
</comment>